<reference evidence="2 3" key="1">
    <citation type="submission" date="2018-10" db="EMBL/GenBank/DDBJ databases">
        <title>Genomic Encyclopedia of Archaeal and Bacterial Type Strains, Phase II (KMG-II): from individual species to whole genera.</title>
        <authorList>
            <person name="Goeker M."/>
        </authorList>
    </citation>
    <scope>NUCLEOTIDE SEQUENCE [LARGE SCALE GENOMIC DNA]</scope>
    <source>
        <strain evidence="2 3">DSM 14954</strain>
    </source>
</reference>
<proteinExistence type="predicted"/>
<dbReference type="AlphaFoldDB" id="A0A660L764"/>
<gene>
    <name evidence="2" type="ORF">C8N24_0713</name>
</gene>
<evidence type="ECO:0000313" key="2">
    <source>
        <dbReference type="EMBL" id="RKQ90898.1"/>
    </source>
</evidence>
<evidence type="ECO:0000256" key="1">
    <source>
        <dbReference type="SAM" id="MobiDB-lite"/>
    </source>
</evidence>
<feature type="region of interest" description="Disordered" evidence="1">
    <location>
        <begin position="1"/>
        <end position="33"/>
    </location>
</feature>
<organism evidence="2 3">
    <name type="scientific">Solirubrobacter pauli</name>
    <dbReference type="NCBI Taxonomy" id="166793"/>
    <lineage>
        <taxon>Bacteria</taxon>
        <taxon>Bacillati</taxon>
        <taxon>Actinomycetota</taxon>
        <taxon>Thermoleophilia</taxon>
        <taxon>Solirubrobacterales</taxon>
        <taxon>Solirubrobacteraceae</taxon>
        <taxon>Solirubrobacter</taxon>
    </lineage>
</organism>
<sequence>MNGLQTADSVSSADEERVKRQADAPAAAARDDKSENLVEIAPLFGLQRAAGKREHLESVLDHAIAAGLFDEQDGAISVRNGAGPAT</sequence>
<name>A0A660L764_9ACTN</name>
<protein>
    <submittedName>
        <fullName evidence="2">Uncharacterized protein</fullName>
    </submittedName>
</protein>
<evidence type="ECO:0000313" key="3">
    <source>
        <dbReference type="Proteomes" id="UP000278962"/>
    </source>
</evidence>
<keyword evidence="3" id="KW-1185">Reference proteome</keyword>
<accession>A0A660L764</accession>
<comment type="caution">
    <text evidence="2">The sequence shown here is derived from an EMBL/GenBank/DDBJ whole genome shotgun (WGS) entry which is preliminary data.</text>
</comment>
<dbReference type="RefSeq" id="WP_121248054.1">
    <property type="nucleotide sequence ID" value="NZ_RBIL01000001.1"/>
</dbReference>
<dbReference type="EMBL" id="RBIL01000001">
    <property type="protein sequence ID" value="RKQ90898.1"/>
    <property type="molecule type" value="Genomic_DNA"/>
</dbReference>
<feature type="compositionally biased region" description="Polar residues" evidence="1">
    <location>
        <begin position="1"/>
        <end position="12"/>
    </location>
</feature>
<dbReference type="Proteomes" id="UP000278962">
    <property type="component" value="Unassembled WGS sequence"/>
</dbReference>